<accession>A0ABU1VSV6</accession>
<dbReference type="EMBL" id="JAVDVW010000002">
    <property type="protein sequence ID" value="MDR7100517.1"/>
    <property type="molecule type" value="Genomic_DNA"/>
</dbReference>
<evidence type="ECO:0000256" key="1">
    <source>
        <dbReference type="SAM" id="SignalP"/>
    </source>
</evidence>
<sequence length="96" mass="10273">MKAVAITTLSLLTLASGCASTEPPPHVSSGACQTDTLGWVIGLPANEENGRRAFRESGAGLWRTVSPTQAMTKDRRPDRLTVRVDDASRIIDVGCY</sequence>
<feature type="signal peptide" evidence="1">
    <location>
        <begin position="1"/>
        <end position="21"/>
    </location>
</feature>
<evidence type="ECO:0008006" key="4">
    <source>
        <dbReference type="Google" id="ProtNLM"/>
    </source>
</evidence>
<gene>
    <name evidence="2" type="ORF">J2X04_002898</name>
</gene>
<dbReference type="Pfam" id="PF11720">
    <property type="entry name" value="Inhibitor_I78"/>
    <property type="match status" value="1"/>
</dbReference>
<dbReference type="PROSITE" id="PS51257">
    <property type="entry name" value="PROKAR_LIPOPROTEIN"/>
    <property type="match status" value="1"/>
</dbReference>
<dbReference type="Proteomes" id="UP001267878">
    <property type="component" value="Unassembled WGS sequence"/>
</dbReference>
<reference evidence="2 3" key="1">
    <citation type="submission" date="2023-07" db="EMBL/GenBank/DDBJ databases">
        <title>Sorghum-associated microbial communities from plants grown in Nebraska, USA.</title>
        <authorList>
            <person name="Schachtman D."/>
        </authorList>
    </citation>
    <scope>NUCLEOTIDE SEQUENCE [LARGE SCALE GENOMIC DNA]</scope>
    <source>
        <strain evidence="2 3">BE187</strain>
    </source>
</reference>
<protein>
    <recommendedName>
        <fullName evidence="4">Peptidase inhibitor I78 family protein</fullName>
    </recommendedName>
</protein>
<feature type="chain" id="PRO_5046628689" description="Peptidase inhibitor I78 family protein" evidence="1">
    <location>
        <begin position="22"/>
        <end position="96"/>
    </location>
</feature>
<name>A0ABU1VSV6_9GAMM</name>
<dbReference type="RefSeq" id="WP_310055366.1">
    <property type="nucleotide sequence ID" value="NZ_JAVDVW010000002.1"/>
</dbReference>
<organism evidence="2 3">
    <name type="scientific">Agrilutibacter niabensis</name>
    <dbReference type="NCBI Taxonomy" id="380628"/>
    <lineage>
        <taxon>Bacteria</taxon>
        <taxon>Pseudomonadati</taxon>
        <taxon>Pseudomonadota</taxon>
        <taxon>Gammaproteobacteria</taxon>
        <taxon>Lysobacterales</taxon>
        <taxon>Lysobacteraceae</taxon>
        <taxon>Agrilutibacter</taxon>
    </lineage>
</organism>
<keyword evidence="1" id="KW-0732">Signal</keyword>
<evidence type="ECO:0000313" key="2">
    <source>
        <dbReference type="EMBL" id="MDR7100517.1"/>
    </source>
</evidence>
<comment type="caution">
    <text evidence="2">The sequence shown here is derived from an EMBL/GenBank/DDBJ whole genome shotgun (WGS) entry which is preliminary data.</text>
</comment>
<keyword evidence="3" id="KW-1185">Reference proteome</keyword>
<evidence type="ECO:0000313" key="3">
    <source>
        <dbReference type="Proteomes" id="UP001267878"/>
    </source>
</evidence>
<proteinExistence type="predicted"/>
<dbReference type="Gene3D" id="3.30.10.10">
    <property type="entry name" value="Trypsin Inhibitor V, subunit A"/>
    <property type="match status" value="1"/>
</dbReference>
<dbReference type="InterPro" id="IPR021719">
    <property type="entry name" value="Prot_inh_I78"/>
</dbReference>